<name>A0A163D9F0_PHYB8</name>
<dbReference type="Proteomes" id="UP000077315">
    <property type="component" value="Unassembled WGS sequence"/>
</dbReference>
<proteinExistence type="predicted"/>
<accession>A0A163D9F0</accession>
<gene>
    <name evidence="2" type="ORF">PHYBLDRAFT_172360</name>
</gene>
<protein>
    <submittedName>
        <fullName evidence="2">Uncharacterized protein</fullName>
    </submittedName>
</protein>
<dbReference type="VEuPathDB" id="FungiDB:PHYBLDRAFT_172360"/>
<dbReference type="RefSeq" id="XP_018287770.1">
    <property type="nucleotide sequence ID" value="XM_018436779.1"/>
</dbReference>
<keyword evidence="3" id="KW-1185">Reference proteome</keyword>
<feature type="region of interest" description="Disordered" evidence="1">
    <location>
        <begin position="157"/>
        <end position="189"/>
    </location>
</feature>
<evidence type="ECO:0000313" key="3">
    <source>
        <dbReference type="Proteomes" id="UP000077315"/>
    </source>
</evidence>
<evidence type="ECO:0000313" key="2">
    <source>
        <dbReference type="EMBL" id="OAD69730.1"/>
    </source>
</evidence>
<dbReference type="AlphaFoldDB" id="A0A163D9F0"/>
<dbReference type="EMBL" id="KV440991">
    <property type="protein sequence ID" value="OAD69730.1"/>
    <property type="molecule type" value="Genomic_DNA"/>
</dbReference>
<feature type="compositionally biased region" description="Polar residues" evidence="1">
    <location>
        <begin position="167"/>
        <end position="189"/>
    </location>
</feature>
<sequence length="405" mass="46244">MSSRSTICPNHKLTKQEQVKNLLGDSPVTFTGKIKLDTILRVIACWLLVLKWLPPKPPQLLNALRDDHRHIYLAAEKNFLKSQKRVLFQKLFNNIAIIWPDNISEAYTVKKGVTAEICEDLLRTNIHKSVTLGSLSESLGAYISMLARIMRNYEHQNRQQKQQKLQMSASPLYPSQQSTTVRKTQQRSNGYQQTMVSTTAIAAPARETLTTSSIFVMPCIIAEMEDFLLHTNLCTSLEDINDVDNKTRFVFLNEIQMDGHTADVVFQKKKMCNQNVSITLLGKIMIAEDFGEASPCAIYPNKNQIFTAFYDDGITPQQIKQYSTKESYTHSGSIRYTQRKSKTPQLKVAFIYIKECKGNLMRTTFPGETRRFYLTGLISCDHFPGPMFFSNHLEQNGVSCKKQQF</sequence>
<dbReference type="GeneID" id="28997685"/>
<organism evidence="2 3">
    <name type="scientific">Phycomyces blakesleeanus (strain ATCC 8743b / DSM 1359 / FGSC 10004 / NBRC 33097 / NRRL 1555)</name>
    <dbReference type="NCBI Taxonomy" id="763407"/>
    <lineage>
        <taxon>Eukaryota</taxon>
        <taxon>Fungi</taxon>
        <taxon>Fungi incertae sedis</taxon>
        <taxon>Mucoromycota</taxon>
        <taxon>Mucoromycotina</taxon>
        <taxon>Mucoromycetes</taxon>
        <taxon>Mucorales</taxon>
        <taxon>Phycomycetaceae</taxon>
        <taxon>Phycomyces</taxon>
    </lineage>
</organism>
<evidence type="ECO:0000256" key="1">
    <source>
        <dbReference type="SAM" id="MobiDB-lite"/>
    </source>
</evidence>
<reference evidence="3" key="1">
    <citation type="submission" date="2015-06" db="EMBL/GenBank/DDBJ databases">
        <title>Expansion of signal transduction pathways in fungi by whole-genome duplication.</title>
        <authorList>
            <consortium name="DOE Joint Genome Institute"/>
            <person name="Corrochano L.M."/>
            <person name="Kuo A."/>
            <person name="Marcet-Houben M."/>
            <person name="Polaino S."/>
            <person name="Salamov A."/>
            <person name="Villalobos J.M."/>
            <person name="Alvarez M.I."/>
            <person name="Avalos J."/>
            <person name="Benito E.P."/>
            <person name="Benoit I."/>
            <person name="Burger G."/>
            <person name="Camino L.P."/>
            <person name="Canovas D."/>
            <person name="Cerda-Olmedo E."/>
            <person name="Cheng J.-F."/>
            <person name="Dominguez A."/>
            <person name="Elias M."/>
            <person name="Eslava A.P."/>
            <person name="Glaser F."/>
            <person name="Grimwood J."/>
            <person name="Gutierrez G."/>
            <person name="Heitman J."/>
            <person name="Henrissat B."/>
            <person name="Iturriaga E.A."/>
            <person name="Lang B.F."/>
            <person name="Lavin J.L."/>
            <person name="Lee S."/>
            <person name="Li W."/>
            <person name="Lindquist E."/>
            <person name="Lopez-Garcia S."/>
            <person name="Luque E.M."/>
            <person name="Marcos A.T."/>
            <person name="Martin J."/>
            <person name="McCluskey K."/>
            <person name="Medina H.R."/>
            <person name="Miralles-Duran A."/>
            <person name="Miyazaki A."/>
            <person name="Munoz-Torres E."/>
            <person name="Oguiza J.A."/>
            <person name="Ohm R."/>
            <person name="Olmedo M."/>
            <person name="Orejas M."/>
            <person name="Ortiz-Castellanos L."/>
            <person name="Pisabarro A.G."/>
            <person name="Rodriguez-Romero J."/>
            <person name="Ruiz-Herrera J."/>
            <person name="Ruiz-Vazquez R."/>
            <person name="Sanz C."/>
            <person name="Schackwitz W."/>
            <person name="Schmutz J."/>
            <person name="Shahriari M."/>
            <person name="Shelest E."/>
            <person name="Silva-Franco F."/>
            <person name="Soanes D."/>
            <person name="Syed K."/>
            <person name="Tagua V.G."/>
            <person name="Talbot N.J."/>
            <person name="Thon M."/>
            <person name="De vries R.P."/>
            <person name="Wiebenga A."/>
            <person name="Yadav J.S."/>
            <person name="Braun E.L."/>
            <person name="Baker S."/>
            <person name="Garre V."/>
            <person name="Horwitz B."/>
            <person name="Torres-Martinez S."/>
            <person name="Idnurm A."/>
            <person name="Herrera-Estrella A."/>
            <person name="Gabaldon T."/>
            <person name="Grigoriev I.V."/>
        </authorList>
    </citation>
    <scope>NUCLEOTIDE SEQUENCE [LARGE SCALE GENOMIC DNA]</scope>
    <source>
        <strain evidence="3">NRRL 1555(-)</strain>
    </source>
</reference>
<dbReference type="InParanoid" id="A0A163D9F0"/>